<dbReference type="InterPro" id="IPR023404">
    <property type="entry name" value="rSAM_horseshoe"/>
</dbReference>
<sequence>MLISILRVMITRSFKPFVFQNNNCNKQIDYDVPNLGLYVHVPFCKELCPFCPYYKIKYDASLASKYVDALIKEIHLKSSKVGKKKVATSLYFGGGSPSLVINSLGRVLDAFREHFAIEGNIGIELHPDNVTPSLIAELKDIGFDIVSLGIQSFNEKNLSTLGRKEKSDNRQKLEMIAKKGFRAIDVDLIFGIPG</sequence>
<dbReference type="GO" id="GO:0005737">
    <property type="term" value="C:cytoplasm"/>
    <property type="evidence" value="ECO:0007669"/>
    <property type="project" value="TreeGrafter"/>
</dbReference>
<organism evidence="2">
    <name type="scientific">marine sediment metagenome</name>
    <dbReference type="NCBI Taxonomy" id="412755"/>
    <lineage>
        <taxon>unclassified sequences</taxon>
        <taxon>metagenomes</taxon>
        <taxon>ecological metagenomes</taxon>
    </lineage>
</organism>
<evidence type="ECO:0000259" key="1">
    <source>
        <dbReference type="PROSITE" id="PS51918"/>
    </source>
</evidence>
<feature type="domain" description="Radical SAM core" evidence="1">
    <location>
        <begin position="29"/>
        <end position="194"/>
    </location>
</feature>
<dbReference type="InterPro" id="IPR034505">
    <property type="entry name" value="Coproporphyrinogen-III_oxidase"/>
</dbReference>
<dbReference type="GO" id="GO:0051539">
    <property type="term" value="F:4 iron, 4 sulfur cluster binding"/>
    <property type="evidence" value="ECO:0007669"/>
    <property type="project" value="TreeGrafter"/>
</dbReference>
<dbReference type="PANTHER" id="PTHR13932:SF5">
    <property type="entry name" value="RADICAL S-ADENOSYL METHIONINE DOMAIN-CONTAINING PROTEIN 1, MITOCHONDRIAL"/>
    <property type="match status" value="1"/>
</dbReference>
<protein>
    <recommendedName>
        <fullName evidence="1">Radical SAM core domain-containing protein</fullName>
    </recommendedName>
</protein>
<dbReference type="GO" id="GO:0003824">
    <property type="term" value="F:catalytic activity"/>
    <property type="evidence" value="ECO:0007669"/>
    <property type="project" value="InterPro"/>
</dbReference>
<gene>
    <name evidence="2" type="ORF">S01H1_70046</name>
</gene>
<proteinExistence type="predicted"/>
<dbReference type="SFLD" id="SFLDG01065">
    <property type="entry name" value="anaerobic_coproporphyrinogen-I"/>
    <property type="match status" value="1"/>
</dbReference>
<reference evidence="2" key="1">
    <citation type="journal article" date="2014" name="Front. Microbiol.">
        <title>High frequency of phylogenetically diverse reductive dehalogenase-homologous genes in deep subseafloor sedimentary metagenomes.</title>
        <authorList>
            <person name="Kawai M."/>
            <person name="Futagami T."/>
            <person name="Toyoda A."/>
            <person name="Takaki Y."/>
            <person name="Nishi S."/>
            <person name="Hori S."/>
            <person name="Arai W."/>
            <person name="Tsubouchi T."/>
            <person name="Morono Y."/>
            <person name="Uchiyama I."/>
            <person name="Ito T."/>
            <person name="Fujiyama A."/>
            <person name="Inagaki F."/>
            <person name="Takami H."/>
        </authorList>
    </citation>
    <scope>NUCLEOTIDE SEQUENCE</scope>
    <source>
        <strain evidence="2">Expedition CK06-06</strain>
    </source>
</reference>
<dbReference type="SUPFAM" id="SSF102114">
    <property type="entry name" value="Radical SAM enzymes"/>
    <property type="match status" value="1"/>
</dbReference>
<dbReference type="AlphaFoldDB" id="X0X161"/>
<dbReference type="InterPro" id="IPR006638">
    <property type="entry name" value="Elp3/MiaA/NifB-like_rSAM"/>
</dbReference>
<dbReference type="PROSITE" id="PS51918">
    <property type="entry name" value="RADICAL_SAM"/>
    <property type="match status" value="1"/>
</dbReference>
<comment type="caution">
    <text evidence="2">The sequence shown here is derived from an EMBL/GenBank/DDBJ whole genome shotgun (WGS) entry which is preliminary data.</text>
</comment>
<dbReference type="Pfam" id="PF04055">
    <property type="entry name" value="Radical_SAM"/>
    <property type="match status" value="1"/>
</dbReference>
<dbReference type="GO" id="GO:0006779">
    <property type="term" value="P:porphyrin-containing compound biosynthetic process"/>
    <property type="evidence" value="ECO:0007669"/>
    <property type="project" value="TreeGrafter"/>
</dbReference>
<dbReference type="InterPro" id="IPR058240">
    <property type="entry name" value="rSAM_sf"/>
</dbReference>
<feature type="non-terminal residue" evidence="2">
    <location>
        <position position="194"/>
    </location>
</feature>
<dbReference type="EMBL" id="BARS01046544">
    <property type="protein sequence ID" value="GAG30388.1"/>
    <property type="molecule type" value="Genomic_DNA"/>
</dbReference>
<dbReference type="PANTHER" id="PTHR13932">
    <property type="entry name" value="COPROPORPHYRINIGEN III OXIDASE"/>
    <property type="match status" value="1"/>
</dbReference>
<accession>X0X161</accession>
<dbReference type="Gene3D" id="3.80.30.20">
    <property type="entry name" value="tm_1862 like domain"/>
    <property type="match status" value="1"/>
</dbReference>
<name>X0X161_9ZZZZ</name>
<dbReference type="InterPro" id="IPR007197">
    <property type="entry name" value="rSAM"/>
</dbReference>
<dbReference type="SFLD" id="SFLDS00029">
    <property type="entry name" value="Radical_SAM"/>
    <property type="match status" value="1"/>
</dbReference>
<dbReference type="SMART" id="SM00729">
    <property type="entry name" value="Elp3"/>
    <property type="match status" value="1"/>
</dbReference>
<evidence type="ECO:0000313" key="2">
    <source>
        <dbReference type="EMBL" id="GAG30388.1"/>
    </source>
</evidence>